<keyword evidence="4" id="KW-1133">Transmembrane helix</keyword>
<protein>
    <recommendedName>
        <fullName evidence="7">Cytochrome P450</fullName>
    </recommendedName>
</protein>
<keyword evidence="3" id="KW-0503">Monooxygenase</keyword>
<dbReference type="Gene3D" id="1.10.630.10">
    <property type="entry name" value="Cytochrome P450"/>
    <property type="match status" value="1"/>
</dbReference>
<evidence type="ECO:0000256" key="1">
    <source>
        <dbReference type="ARBA" id="ARBA00001971"/>
    </source>
</evidence>
<dbReference type="PANTHER" id="PTHR24305">
    <property type="entry name" value="CYTOCHROME P450"/>
    <property type="match status" value="1"/>
</dbReference>
<dbReference type="InterPro" id="IPR050121">
    <property type="entry name" value="Cytochrome_P450_monoxygenase"/>
</dbReference>
<keyword evidence="2 3" id="KW-0479">Metal-binding</keyword>
<feature type="transmembrane region" description="Helical" evidence="4">
    <location>
        <begin position="12"/>
        <end position="34"/>
    </location>
</feature>
<comment type="similarity">
    <text evidence="3">Belongs to the cytochrome P450 family.</text>
</comment>
<dbReference type="InterPro" id="IPR036396">
    <property type="entry name" value="Cyt_P450_sf"/>
</dbReference>
<dbReference type="EMBL" id="CAMPGE010004577">
    <property type="protein sequence ID" value="CAI2363427.1"/>
    <property type="molecule type" value="Genomic_DNA"/>
</dbReference>
<evidence type="ECO:0000256" key="3">
    <source>
        <dbReference type="RuleBase" id="RU000461"/>
    </source>
</evidence>
<dbReference type="PANTHER" id="PTHR24305:SF223">
    <property type="entry name" value="CYTOCHROME P450-DIT2"/>
    <property type="match status" value="1"/>
</dbReference>
<dbReference type="InterPro" id="IPR001128">
    <property type="entry name" value="Cyt_P450"/>
</dbReference>
<evidence type="ECO:0008006" key="7">
    <source>
        <dbReference type="Google" id="ProtNLM"/>
    </source>
</evidence>
<dbReference type="GO" id="GO:0016705">
    <property type="term" value="F:oxidoreductase activity, acting on paired donors, with incorporation or reduction of molecular oxygen"/>
    <property type="evidence" value="ECO:0007669"/>
    <property type="project" value="InterPro"/>
</dbReference>
<accession>A0AAD1U9Y4</accession>
<gene>
    <name evidence="5" type="ORF">ECRASSUSDP1_LOCUS4763</name>
</gene>
<dbReference type="GO" id="GO:0020037">
    <property type="term" value="F:heme binding"/>
    <property type="evidence" value="ECO:0007669"/>
    <property type="project" value="InterPro"/>
</dbReference>
<dbReference type="GO" id="GO:0004497">
    <property type="term" value="F:monooxygenase activity"/>
    <property type="evidence" value="ECO:0007669"/>
    <property type="project" value="UniProtKB-KW"/>
</dbReference>
<evidence type="ECO:0000313" key="5">
    <source>
        <dbReference type="EMBL" id="CAI2363427.1"/>
    </source>
</evidence>
<proteinExistence type="inferred from homology"/>
<reference evidence="5" key="1">
    <citation type="submission" date="2023-07" db="EMBL/GenBank/DDBJ databases">
        <authorList>
            <consortium name="AG Swart"/>
            <person name="Singh M."/>
            <person name="Singh A."/>
            <person name="Seah K."/>
            <person name="Emmerich C."/>
        </authorList>
    </citation>
    <scope>NUCLEOTIDE SEQUENCE</scope>
    <source>
        <strain evidence="5">DP1</strain>
    </source>
</reference>
<organism evidence="5 6">
    <name type="scientific">Euplotes crassus</name>
    <dbReference type="NCBI Taxonomy" id="5936"/>
    <lineage>
        <taxon>Eukaryota</taxon>
        <taxon>Sar</taxon>
        <taxon>Alveolata</taxon>
        <taxon>Ciliophora</taxon>
        <taxon>Intramacronucleata</taxon>
        <taxon>Spirotrichea</taxon>
        <taxon>Hypotrichia</taxon>
        <taxon>Euplotida</taxon>
        <taxon>Euplotidae</taxon>
        <taxon>Moneuplotes</taxon>
    </lineage>
</organism>
<comment type="cofactor">
    <cofactor evidence="1 2">
        <name>heme</name>
        <dbReference type="ChEBI" id="CHEBI:30413"/>
    </cofactor>
</comment>
<keyword evidence="2 3" id="KW-0349">Heme</keyword>
<keyword evidence="2 3" id="KW-0408">Iron</keyword>
<evidence type="ECO:0000313" key="6">
    <source>
        <dbReference type="Proteomes" id="UP001295684"/>
    </source>
</evidence>
<name>A0AAD1U9Y4_EUPCR</name>
<evidence type="ECO:0000256" key="4">
    <source>
        <dbReference type="SAM" id="Phobius"/>
    </source>
</evidence>
<keyword evidence="4" id="KW-0812">Transmembrane</keyword>
<dbReference type="InterPro" id="IPR017972">
    <property type="entry name" value="Cyt_P450_CS"/>
</dbReference>
<dbReference type="AlphaFoldDB" id="A0AAD1U9Y4"/>
<sequence length="542" mass="62632">MLTCFLLSSLKYFLVSLLILLLYFSYTTIIQPYFMRRRYKRYPNVALSPNFIPVLGEIKICMDNMSQGRFIFEHYEKAALEKGKDLMLIFSGDLPQFLLFSVKAHDEFLKLFPKKLDRNDYFRDTILKISSGSMDQMRTTSLQKKIKKELMSSLGLNTLSKKIPEIIQILQQHLASWPTKDFEDISDYLSSLTFDIINHSIFGKCYTKIPDCRYINESGTVETLKFGKCFRKVLSDTLNHYFTPVAKFFPAVSKYNLVKPYSTDKKNVDEIDRILLKFVKENFNQESSRACAFEEIKKGLDFENQELLLNVKMLFVAGMETLANMLSSSLLYLKRYSEHDKSIKQEILEHICSLQSIDQSSEHPEDTDFATKFAQSKFNLTKESLYQLDHLSVFMKEVMRLDSPIPESLPYKALDDIQICGVPIPKGSFIALNNVGRHLNAAEWREPMEFNPTRFDPESEYYDSPQTGKPRDAISYSPFSIGERKCPGQALALLEGKVVLSYLLAHVDYEIPEEMLSNPNIRFGAGSHFKLKMRLTKFYSSL</sequence>
<keyword evidence="3" id="KW-0560">Oxidoreductase</keyword>
<dbReference type="Pfam" id="PF00067">
    <property type="entry name" value="p450"/>
    <property type="match status" value="1"/>
</dbReference>
<dbReference type="CDD" id="cd00302">
    <property type="entry name" value="cytochrome_P450"/>
    <property type="match status" value="1"/>
</dbReference>
<comment type="caution">
    <text evidence="5">The sequence shown here is derived from an EMBL/GenBank/DDBJ whole genome shotgun (WGS) entry which is preliminary data.</text>
</comment>
<dbReference type="PRINTS" id="PR00385">
    <property type="entry name" value="P450"/>
</dbReference>
<dbReference type="PROSITE" id="PS00086">
    <property type="entry name" value="CYTOCHROME_P450"/>
    <property type="match status" value="1"/>
</dbReference>
<feature type="binding site" description="axial binding residue" evidence="2">
    <location>
        <position position="486"/>
    </location>
    <ligand>
        <name>heme</name>
        <dbReference type="ChEBI" id="CHEBI:30413"/>
    </ligand>
    <ligandPart>
        <name>Fe</name>
        <dbReference type="ChEBI" id="CHEBI:18248"/>
    </ligandPart>
</feature>
<dbReference type="GO" id="GO:0005506">
    <property type="term" value="F:iron ion binding"/>
    <property type="evidence" value="ECO:0007669"/>
    <property type="project" value="InterPro"/>
</dbReference>
<dbReference type="PRINTS" id="PR00463">
    <property type="entry name" value="EP450I"/>
</dbReference>
<evidence type="ECO:0000256" key="2">
    <source>
        <dbReference type="PIRSR" id="PIRSR602401-1"/>
    </source>
</evidence>
<keyword evidence="4" id="KW-0472">Membrane</keyword>
<dbReference type="InterPro" id="IPR002401">
    <property type="entry name" value="Cyt_P450_E_grp-I"/>
</dbReference>
<dbReference type="SUPFAM" id="SSF48264">
    <property type="entry name" value="Cytochrome P450"/>
    <property type="match status" value="1"/>
</dbReference>
<dbReference type="Proteomes" id="UP001295684">
    <property type="component" value="Unassembled WGS sequence"/>
</dbReference>
<keyword evidence="6" id="KW-1185">Reference proteome</keyword>